<evidence type="ECO:0000256" key="16">
    <source>
        <dbReference type="ARBA" id="ARBA00039056"/>
    </source>
</evidence>
<comment type="pathway">
    <text evidence="15">Lipid metabolism; arachidonate metabolism.</text>
</comment>
<comment type="similarity">
    <text evidence="2">Belongs to the MAPEG family.</text>
</comment>
<comment type="catalytic activity">
    <reaction evidence="17">
        <text>(5S)-hydroperoxy-(6E,8Z,11Z,14Z)-eicosatetraenoate + 2 glutathione = (5S)-hydroxy-(6E,8Z,11Z,14Z)-eicosatetraenoate + glutathione disulfide + H2O</text>
        <dbReference type="Rhea" id="RHEA:48620"/>
        <dbReference type="ChEBI" id="CHEBI:15377"/>
        <dbReference type="ChEBI" id="CHEBI:57450"/>
        <dbReference type="ChEBI" id="CHEBI:57925"/>
        <dbReference type="ChEBI" id="CHEBI:58297"/>
        <dbReference type="ChEBI" id="CHEBI:90632"/>
    </reaction>
    <physiologicalReaction direction="left-to-right" evidence="17">
        <dbReference type="Rhea" id="RHEA:48621"/>
    </physiologicalReaction>
</comment>
<gene>
    <name evidence="23" type="ORF">OFUS_LOCUS25994</name>
</gene>
<keyword evidence="4" id="KW-0812">Transmembrane</keyword>
<keyword evidence="13" id="KW-0449">Lipoprotein</keyword>
<comment type="subcellular location">
    <subcellularLocation>
        <location evidence="1">Mitochondrion outer membrane</location>
        <topology evidence="1">Multi-pass membrane protein</topology>
    </subcellularLocation>
</comment>
<keyword evidence="12" id="KW-0456">Lyase</keyword>
<organism evidence="23 24">
    <name type="scientific">Owenia fusiformis</name>
    <name type="common">Polychaete worm</name>
    <dbReference type="NCBI Taxonomy" id="6347"/>
    <lineage>
        <taxon>Eukaryota</taxon>
        <taxon>Metazoa</taxon>
        <taxon>Spiralia</taxon>
        <taxon>Lophotrochozoa</taxon>
        <taxon>Annelida</taxon>
        <taxon>Polychaeta</taxon>
        <taxon>Sedentaria</taxon>
        <taxon>Canalipalpata</taxon>
        <taxon>Sabellida</taxon>
        <taxon>Oweniida</taxon>
        <taxon>Oweniidae</taxon>
        <taxon>Owenia</taxon>
    </lineage>
</organism>
<evidence type="ECO:0000256" key="9">
    <source>
        <dbReference type="ARBA" id="ARBA00023128"/>
    </source>
</evidence>
<dbReference type="Pfam" id="PF01124">
    <property type="entry name" value="MAPEG"/>
    <property type="match status" value="1"/>
</dbReference>
<sequence>MVAHSKLYEALPEGFGYVLLTGAGSVFVNMWMAINVGKARKKYGVEYPDLYSKDSKEFNCVQRAHQNTLESYAGYLFLLSVSGLQYPKISAVAGSTYLLGRILYAKGYYTGDPKNRVFSSISWLGSYDRQPKYSSDRHLTLKL</sequence>
<evidence type="ECO:0000256" key="15">
    <source>
        <dbReference type="ARBA" id="ARBA00037916"/>
    </source>
</evidence>
<evidence type="ECO:0000256" key="14">
    <source>
        <dbReference type="ARBA" id="ARBA00037884"/>
    </source>
</evidence>
<dbReference type="EMBL" id="CAIIXF020000012">
    <property type="protein sequence ID" value="CAH1802300.1"/>
    <property type="molecule type" value="Genomic_DNA"/>
</dbReference>
<evidence type="ECO:0000256" key="5">
    <source>
        <dbReference type="ARBA" id="ARBA00022787"/>
    </source>
</evidence>
<comment type="catalytic activity">
    <reaction evidence="19">
        <text>15-deoxy-Delta(12,14)-prostaglandin J2 + glutathione = 15-deoxy-Delta(12,14)-prostaglandin J2-S-(R)-glutathione</text>
        <dbReference type="Rhea" id="RHEA:75963"/>
        <dbReference type="ChEBI" id="CHEBI:57925"/>
        <dbReference type="ChEBI" id="CHEBI:85236"/>
        <dbReference type="ChEBI" id="CHEBI:194498"/>
    </reaction>
    <physiologicalReaction direction="left-to-right" evidence="19">
        <dbReference type="Rhea" id="RHEA:75964"/>
    </physiologicalReaction>
</comment>
<dbReference type="GO" id="GO:0006691">
    <property type="term" value="P:leukotriene metabolic process"/>
    <property type="evidence" value="ECO:0007669"/>
    <property type="project" value="UniProtKB-ARBA"/>
</dbReference>
<evidence type="ECO:0000256" key="20">
    <source>
        <dbReference type="ARBA" id="ARBA00069748"/>
    </source>
</evidence>
<keyword evidence="6" id="KW-1133">Transmembrane helix</keyword>
<evidence type="ECO:0000256" key="21">
    <source>
        <dbReference type="ARBA" id="ARBA00075145"/>
    </source>
</evidence>
<evidence type="ECO:0000256" key="7">
    <source>
        <dbReference type="ARBA" id="ARBA00023002"/>
    </source>
</evidence>
<dbReference type="GO" id="GO:0005635">
    <property type="term" value="C:nuclear envelope"/>
    <property type="evidence" value="ECO:0007669"/>
    <property type="project" value="TreeGrafter"/>
</dbReference>
<dbReference type="GO" id="GO:0005783">
    <property type="term" value="C:endoplasmic reticulum"/>
    <property type="evidence" value="ECO:0007669"/>
    <property type="project" value="TreeGrafter"/>
</dbReference>
<dbReference type="AlphaFoldDB" id="A0A8J1XM24"/>
<dbReference type="EC" id="4.4.1.20" evidence="16"/>
<dbReference type="PANTHER" id="PTHR10250">
    <property type="entry name" value="MICROSOMAL GLUTATHIONE S-TRANSFERASE"/>
    <property type="match status" value="1"/>
</dbReference>
<dbReference type="PANTHER" id="PTHR10250:SF26">
    <property type="entry name" value="GLUTATHIONE S-TRANSFERASE 3, MITOCHONDRIAL"/>
    <property type="match status" value="1"/>
</dbReference>
<evidence type="ECO:0000256" key="2">
    <source>
        <dbReference type="ARBA" id="ARBA00010459"/>
    </source>
</evidence>
<dbReference type="GO" id="GO:0004602">
    <property type="term" value="F:glutathione peroxidase activity"/>
    <property type="evidence" value="ECO:0007669"/>
    <property type="project" value="TreeGrafter"/>
</dbReference>
<dbReference type="GO" id="GO:0004464">
    <property type="term" value="F:leukotriene-C4 synthase activity"/>
    <property type="evidence" value="ECO:0007669"/>
    <property type="project" value="UniProtKB-EC"/>
</dbReference>
<evidence type="ECO:0000256" key="17">
    <source>
        <dbReference type="ARBA" id="ARBA00043664"/>
    </source>
</evidence>
<keyword evidence="11" id="KW-0564">Palmitate</keyword>
<dbReference type="Proteomes" id="UP000749559">
    <property type="component" value="Unassembled WGS sequence"/>
</dbReference>
<accession>A0A8J1XM24</accession>
<keyword evidence="9" id="KW-0496">Mitochondrion</keyword>
<comment type="catalytic activity">
    <reaction evidence="18">
        <text>leukotriene C4 = leukotriene A4 + glutathione</text>
        <dbReference type="Rhea" id="RHEA:17617"/>
        <dbReference type="ChEBI" id="CHEBI:57463"/>
        <dbReference type="ChEBI" id="CHEBI:57925"/>
        <dbReference type="ChEBI" id="CHEBI:57973"/>
        <dbReference type="EC" id="4.4.1.20"/>
    </reaction>
    <physiologicalReaction direction="right-to-left" evidence="18">
        <dbReference type="Rhea" id="RHEA:17619"/>
    </physiologicalReaction>
</comment>
<comment type="pathway">
    <text evidence="14">Lipid metabolism; leukotriene C4 biosynthesis.</text>
</comment>
<keyword evidence="5" id="KW-1000">Mitochondrion outer membrane</keyword>
<dbReference type="FunFam" id="1.20.120.550:FF:000004">
    <property type="entry name" value="Microsomal glutathione S-transferase 3"/>
    <property type="match status" value="1"/>
</dbReference>
<dbReference type="Gene3D" id="1.20.120.550">
    <property type="entry name" value="Membrane associated eicosanoid/glutathione metabolism-like domain"/>
    <property type="match status" value="1"/>
</dbReference>
<evidence type="ECO:0000256" key="3">
    <source>
        <dbReference type="ARBA" id="ARBA00022679"/>
    </source>
</evidence>
<protein>
    <recommendedName>
        <fullName evidence="20">Glutathione S-transferase 3, mitochondrial</fullName>
        <ecNumber evidence="16">4.4.1.20</ecNumber>
    </recommendedName>
    <alternativeName>
        <fullName evidence="21">Glutathione peroxidase MGST3</fullName>
    </alternativeName>
    <alternativeName>
        <fullName evidence="22">LTC4 synthase MGST3</fullName>
    </alternativeName>
</protein>
<comment type="caution">
    <text evidence="23">The sequence shown here is derived from an EMBL/GenBank/DDBJ whole genome shotgun (WGS) entry which is preliminary data.</text>
</comment>
<evidence type="ECO:0000256" key="8">
    <source>
        <dbReference type="ARBA" id="ARBA00023098"/>
    </source>
</evidence>
<evidence type="ECO:0000256" key="11">
    <source>
        <dbReference type="ARBA" id="ARBA00023139"/>
    </source>
</evidence>
<dbReference type="InterPro" id="IPR001129">
    <property type="entry name" value="Membr-assoc_MAPEG"/>
</dbReference>
<reference evidence="23" key="1">
    <citation type="submission" date="2022-03" db="EMBL/GenBank/DDBJ databases">
        <authorList>
            <person name="Martin C."/>
        </authorList>
    </citation>
    <scope>NUCLEOTIDE SEQUENCE</scope>
</reference>
<evidence type="ECO:0000313" key="24">
    <source>
        <dbReference type="Proteomes" id="UP000749559"/>
    </source>
</evidence>
<keyword evidence="24" id="KW-1185">Reference proteome</keyword>
<dbReference type="InterPro" id="IPR023352">
    <property type="entry name" value="MAPEG-like_dom_sf"/>
</dbReference>
<keyword evidence="8" id="KW-0443">Lipid metabolism</keyword>
<dbReference type="GO" id="GO:0005741">
    <property type="term" value="C:mitochondrial outer membrane"/>
    <property type="evidence" value="ECO:0007669"/>
    <property type="project" value="UniProtKB-SubCell"/>
</dbReference>
<evidence type="ECO:0000256" key="18">
    <source>
        <dbReference type="ARBA" id="ARBA00049298"/>
    </source>
</evidence>
<evidence type="ECO:0000256" key="22">
    <source>
        <dbReference type="ARBA" id="ARBA00076908"/>
    </source>
</evidence>
<keyword evidence="3" id="KW-0808">Transferase</keyword>
<dbReference type="GO" id="GO:0006629">
    <property type="term" value="P:lipid metabolic process"/>
    <property type="evidence" value="ECO:0007669"/>
    <property type="project" value="UniProtKB-KW"/>
</dbReference>
<evidence type="ECO:0000256" key="12">
    <source>
        <dbReference type="ARBA" id="ARBA00023239"/>
    </source>
</evidence>
<dbReference type="InterPro" id="IPR050997">
    <property type="entry name" value="MAPEG"/>
</dbReference>
<evidence type="ECO:0000256" key="10">
    <source>
        <dbReference type="ARBA" id="ARBA00023136"/>
    </source>
</evidence>
<proteinExistence type="inferred from homology"/>
<evidence type="ECO:0000256" key="4">
    <source>
        <dbReference type="ARBA" id="ARBA00022692"/>
    </source>
</evidence>
<keyword evidence="10" id="KW-0472">Membrane</keyword>
<name>A0A8J1XM24_OWEFU</name>
<evidence type="ECO:0000313" key="23">
    <source>
        <dbReference type="EMBL" id="CAH1802300.1"/>
    </source>
</evidence>
<keyword evidence="7" id="KW-0560">Oxidoreductase</keyword>
<dbReference type="GO" id="GO:0004364">
    <property type="term" value="F:glutathione transferase activity"/>
    <property type="evidence" value="ECO:0007669"/>
    <property type="project" value="TreeGrafter"/>
</dbReference>
<dbReference type="SUPFAM" id="SSF161084">
    <property type="entry name" value="MAPEG domain-like"/>
    <property type="match status" value="1"/>
</dbReference>
<evidence type="ECO:0000256" key="19">
    <source>
        <dbReference type="ARBA" id="ARBA00051411"/>
    </source>
</evidence>
<evidence type="ECO:0000256" key="13">
    <source>
        <dbReference type="ARBA" id="ARBA00023288"/>
    </source>
</evidence>
<evidence type="ECO:0000256" key="1">
    <source>
        <dbReference type="ARBA" id="ARBA00004374"/>
    </source>
</evidence>
<evidence type="ECO:0000256" key="6">
    <source>
        <dbReference type="ARBA" id="ARBA00022989"/>
    </source>
</evidence>